<proteinExistence type="inferred from homology"/>
<dbReference type="EC" id="3.5.1.28" evidence="5"/>
<evidence type="ECO:0000256" key="10">
    <source>
        <dbReference type="ARBA" id="ARBA00023316"/>
    </source>
</evidence>
<dbReference type="NCBIfam" id="NF008758">
    <property type="entry name" value="PRK11789.1"/>
    <property type="match status" value="1"/>
</dbReference>
<protein>
    <recommendedName>
        <fullName evidence="11">1,6-anhydro-N-acetylmuramyl-L-alanine amidase AmpD</fullName>
        <ecNumber evidence="5">3.5.1.28</ecNumber>
    </recommendedName>
    <alternativeName>
        <fullName evidence="12">N-acetylmuramoyl-L-alanine amidase</fullName>
    </alternativeName>
</protein>
<dbReference type="SUPFAM" id="SSF55846">
    <property type="entry name" value="N-acetylmuramoyl-L-alanine amidase-like"/>
    <property type="match status" value="1"/>
</dbReference>
<dbReference type="InterPro" id="IPR051206">
    <property type="entry name" value="NAMLAA_amidase_2"/>
</dbReference>
<comment type="subcellular location">
    <subcellularLocation>
        <location evidence="3">Cytoplasm</location>
    </subcellularLocation>
</comment>
<name>A0ABY6F555_9GAMM</name>
<evidence type="ECO:0000256" key="7">
    <source>
        <dbReference type="ARBA" id="ARBA00022723"/>
    </source>
</evidence>
<dbReference type="GO" id="GO:0008745">
    <property type="term" value="F:N-acetylmuramoyl-L-alanine amidase activity"/>
    <property type="evidence" value="ECO:0007669"/>
    <property type="project" value="UniProtKB-EC"/>
</dbReference>
<evidence type="ECO:0000256" key="4">
    <source>
        <dbReference type="ARBA" id="ARBA00007553"/>
    </source>
</evidence>
<evidence type="ECO:0000256" key="5">
    <source>
        <dbReference type="ARBA" id="ARBA00011901"/>
    </source>
</evidence>
<keyword evidence="10" id="KW-0961">Cell wall biogenesis/degradation</keyword>
<dbReference type="PANTHER" id="PTHR30417">
    <property type="entry name" value="N-ACETYLMURAMOYL-L-ALANINE AMIDASE AMID"/>
    <property type="match status" value="1"/>
</dbReference>
<dbReference type="EMBL" id="CP089977">
    <property type="protein sequence ID" value="UXZ05241.1"/>
    <property type="molecule type" value="Genomic_DNA"/>
</dbReference>
<evidence type="ECO:0000313" key="15">
    <source>
        <dbReference type="Proteomes" id="UP001063782"/>
    </source>
</evidence>
<sequence>MNPSVFIHDGVLNIAEQIPSPNFNARPEGKNGTISGIVIHNISLPPAQFSQKNKDGIHHVKAFFQNQLNPDDHPYFQTIATMQVSAHLFIERDGVVTQFVNFNNRAWHAGTSTFLGRKNCNDFTIGIELEGSDDTLYTEIQYQTLAQIIVAIHRAYPATRRQLMGHSDIAPTRKTDPGKHFDWQKIRQLVQDLLNQ</sequence>
<evidence type="ECO:0000256" key="3">
    <source>
        <dbReference type="ARBA" id="ARBA00004496"/>
    </source>
</evidence>
<dbReference type="SMART" id="SM00644">
    <property type="entry name" value="Ami_2"/>
    <property type="match status" value="1"/>
</dbReference>
<keyword evidence="6" id="KW-0963">Cytoplasm</keyword>
<dbReference type="Pfam" id="PF01510">
    <property type="entry name" value="Amidase_2"/>
    <property type="match status" value="1"/>
</dbReference>
<dbReference type="CDD" id="cd06583">
    <property type="entry name" value="PGRP"/>
    <property type="match status" value="1"/>
</dbReference>
<evidence type="ECO:0000256" key="2">
    <source>
        <dbReference type="ARBA" id="ARBA00001947"/>
    </source>
</evidence>
<accession>A0ABY6F555</accession>
<dbReference type="InterPro" id="IPR002502">
    <property type="entry name" value="Amidase_domain"/>
</dbReference>
<dbReference type="Gene3D" id="3.40.80.10">
    <property type="entry name" value="Peptidoglycan recognition protein-like"/>
    <property type="match status" value="1"/>
</dbReference>
<evidence type="ECO:0000256" key="8">
    <source>
        <dbReference type="ARBA" id="ARBA00022801"/>
    </source>
</evidence>
<dbReference type="InterPro" id="IPR036505">
    <property type="entry name" value="Amidase/PGRP_sf"/>
</dbReference>
<dbReference type="PANTHER" id="PTHR30417:SF4">
    <property type="entry name" value="1,6-ANHYDRO-N-ACETYLMURAMYL-L-ALANINE AMIDASE AMPD"/>
    <property type="match status" value="1"/>
</dbReference>
<comment type="similarity">
    <text evidence="4">Belongs to the N-acetylmuramoyl-L-alanine amidase 2 family.</text>
</comment>
<keyword evidence="15" id="KW-1185">Reference proteome</keyword>
<gene>
    <name evidence="14" type="primary">ampD</name>
    <name evidence="14" type="ORF">LU297_01955</name>
</gene>
<evidence type="ECO:0000259" key="13">
    <source>
        <dbReference type="SMART" id="SM00644"/>
    </source>
</evidence>
<dbReference type="Proteomes" id="UP001063782">
    <property type="component" value="Chromosome"/>
</dbReference>
<evidence type="ECO:0000256" key="1">
    <source>
        <dbReference type="ARBA" id="ARBA00001561"/>
    </source>
</evidence>
<comment type="cofactor">
    <cofactor evidence="2">
        <name>Zn(2+)</name>
        <dbReference type="ChEBI" id="CHEBI:29105"/>
    </cofactor>
</comment>
<keyword evidence="9" id="KW-0862">Zinc</keyword>
<evidence type="ECO:0000256" key="9">
    <source>
        <dbReference type="ARBA" id="ARBA00022833"/>
    </source>
</evidence>
<keyword evidence="7" id="KW-0479">Metal-binding</keyword>
<evidence type="ECO:0000256" key="12">
    <source>
        <dbReference type="ARBA" id="ARBA00042615"/>
    </source>
</evidence>
<evidence type="ECO:0000256" key="6">
    <source>
        <dbReference type="ARBA" id="ARBA00022490"/>
    </source>
</evidence>
<keyword evidence="8 14" id="KW-0378">Hydrolase</keyword>
<reference evidence="14" key="1">
    <citation type="submission" date="2021-12" db="EMBL/GenBank/DDBJ databases">
        <title>taxonomy of Moraxella sp. ZY201224.</title>
        <authorList>
            <person name="Li F."/>
        </authorList>
    </citation>
    <scope>NUCLEOTIDE SEQUENCE</scope>
    <source>
        <strain evidence="14">ZY201224</strain>
    </source>
</reference>
<dbReference type="RefSeq" id="WP_263076739.1">
    <property type="nucleotide sequence ID" value="NZ_CP089977.1"/>
</dbReference>
<feature type="domain" description="N-acetylmuramoyl-L-alanine amidase" evidence="13">
    <location>
        <begin position="20"/>
        <end position="178"/>
    </location>
</feature>
<comment type="catalytic activity">
    <reaction evidence="1">
        <text>Hydrolyzes the link between N-acetylmuramoyl residues and L-amino acid residues in certain cell-wall glycopeptides.</text>
        <dbReference type="EC" id="3.5.1.28"/>
    </reaction>
</comment>
<organism evidence="14 15">
    <name type="scientific">Moraxella nasicaprae</name>
    <dbReference type="NCBI Taxonomy" id="2904122"/>
    <lineage>
        <taxon>Bacteria</taxon>
        <taxon>Pseudomonadati</taxon>
        <taxon>Pseudomonadota</taxon>
        <taxon>Gammaproteobacteria</taxon>
        <taxon>Moraxellales</taxon>
        <taxon>Moraxellaceae</taxon>
        <taxon>Moraxella</taxon>
    </lineage>
</organism>
<evidence type="ECO:0000313" key="14">
    <source>
        <dbReference type="EMBL" id="UXZ05241.1"/>
    </source>
</evidence>
<evidence type="ECO:0000256" key="11">
    <source>
        <dbReference type="ARBA" id="ARBA00039257"/>
    </source>
</evidence>